<name>A0ACB6SBQ5_9PLEO</name>
<dbReference type="Proteomes" id="UP000799754">
    <property type="component" value="Unassembled WGS sequence"/>
</dbReference>
<gene>
    <name evidence="1" type="ORF">BU25DRAFT_359979</name>
</gene>
<organism evidence="1 2">
    <name type="scientific">Macroventuria anomochaeta</name>
    <dbReference type="NCBI Taxonomy" id="301207"/>
    <lineage>
        <taxon>Eukaryota</taxon>
        <taxon>Fungi</taxon>
        <taxon>Dikarya</taxon>
        <taxon>Ascomycota</taxon>
        <taxon>Pezizomycotina</taxon>
        <taxon>Dothideomycetes</taxon>
        <taxon>Pleosporomycetidae</taxon>
        <taxon>Pleosporales</taxon>
        <taxon>Pleosporineae</taxon>
        <taxon>Didymellaceae</taxon>
        <taxon>Macroventuria</taxon>
    </lineage>
</organism>
<evidence type="ECO:0000313" key="1">
    <source>
        <dbReference type="EMBL" id="KAF2631571.1"/>
    </source>
</evidence>
<keyword evidence="2" id="KW-1185">Reference proteome</keyword>
<reference evidence="1" key="1">
    <citation type="journal article" date="2020" name="Stud. Mycol.">
        <title>101 Dothideomycetes genomes: a test case for predicting lifestyles and emergence of pathogens.</title>
        <authorList>
            <person name="Haridas S."/>
            <person name="Albert R."/>
            <person name="Binder M."/>
            <person name="Bloem J."/>
            <person name="Labutti K."/>
            <person name="Salamov A."/>
            <person name="Andreopoulos B."/>
            <person name="Baker S."/>
            <person name="Barry K."/>
            <person name="Bills G."/>
            <person name="Bluhm B."/>
            <person name="Cannon C."/>
            <person name="Castanera R."/>
            <person name="Culley D."/>
            <person name="Daum C."/>
            <person name="Ezra D."/>
            <person name="Gonzalez J."/>
            <person name="Henrissat B."/>
            <person name="Kuo A."/>
            <person name="Liang C."/>
            <person name="Lipzen A."/>
            <person name="Lutzoni F."/>
            <person name="Magnuson J."/>
            <person name="Mondo S."/>
            <person name="Nolan M."/>
            <person name="Ohm R."/>
            <person name="Pangilinan J."/>
            <person name="Park H.-J."/>
            <person name="Ramirez L."/>
            <person name="Alfaro M."/>
            <person name="Sun H."/>
            <person name="Tritt A."/>
            <person name="Yoshinaga Y."/>
            <person name="Zwiers L.-H."/>
            <person name="Turgeon B."/>
            <person name="Goodwin S."/>
            <person name="Spatafora J."/>
            <person name="Crous P."/>
            <person name="Grigoriev I."/>
        </authorList>
    </citation>
    <scope>NUCLEOTIDE SEQUENCE</scope>
    <source>
        <strain evidence="1">CBS 525.71</strain>
    </source>
</reference>
<comment type="caution">
    <text evidence="1">The sequence shown here is derived from an EMBL/GenBank/DDBJ whole genome shotgun (WGS) entry which is preliminary data.</text>
</comment>
<protein>
    <submittedName>
        <fullName evidence="1">Uncharacterized protein</fullName>
    </submittedName>
</protein>
<proteinExistence type="predicted"/>
<sequence>MSDDEQPVATRAAISRTSQACQRCRSLKTRCLPSSQAGTCQRCFAAGRECAWAEAPRRARKLRAPSRISQVEQKIDGLVASLVNPPATKSTAGTTPVSLGTELPTALGGDFAPQTNRGRIPIAPGTWLPFPSSFEQRPEQHPEPPETPAERVEEGEDAADRQYIEQIRSIHSFGDPGEYSQYPESLFRPSKRREEPIKDDLIDGLLTSGEADALLHEYRKMSESFPFVPLASDISARQLHCDAPMLFLAMITAASWREHKRQMSLDAIYRQELANRTIIRPRRNLSLVQSVLVYLSWYHFVFSHKTQQIFFLHHLVIGLALDIGLHCDFQPMFLAHMKKPQQIDPKEKRERQRAFLGCYYLASMVSAALQKPNLLKHNSDMTEWAQELKHHGEFTTDEVLGHLVSLRQLDDQVQNTLFTGTAANARLTDAHVVIHIRFLETQLDAWKRDSEGVECQRVLVLSHAYTDMMLHSVASRPLPESAQPSATDGTHVKALLSTLEAAKRFFDTLLSFSASDYHLISFSEWMRLPAAMMTVAKLCIPNKAHATVGWDAKAAQDLVRLEICLEALCYRFQNQTTYNKVTQPHPDFWWAMRFVTDLTRTWYVRKINPETQMDASTRPTPSNSTANNLLCPNSGALPTPPDGHAQNQFADLADMDFSNMDMGIGTSEDGGNDPFAFMKSADFDMEQFFDMGIWGDDAYHGMGFGGGGMQF</sequence>
<accession>A0ACB6SBQ5</accession>
<dbReference type="EMBL" id="MU006704">
    <property type="protein sequence ID" value="KAF2631571.1"/>
    <property type="molecule type" value="Genomic_DNA"/>
</dbReference>
<evidence type="ECO:0000313" key="2">
    <source>
        <dbReference type="Proteomes" id="UP000799754"/>
    </source>
</evidence>